<name>A0ABU6FDI6_9ACTN</name>
<sequence>MVDATPEATTSPGLTEVEAHGVERIPDADRTAGPLDLFRLAFGGANTFATCVLGAFPILFGLSFWQGLAATVLGLVAGALLLAPMSVFGPANGTNNAVSSSAHLGVHGRVVGSFLSLLTAIAFFSISVWSSGDALIGAAHRLAGLPESDVSYGVAYAVFAGLVLTVCVYGFRFMLFVNKIAVLAASALFVLGVFAFAGDFDPGYTGAFASTSTPMFWPSFIGSALIVLSNPVSFGAFLGDWSRYIPAATPRGRVMGAAFLSQIATLLPFVFGLATASVIAAKAEKYLDPAAPNYVGGLLAISPGWYFLPLCLIALIGGMATGTTALYGTGLDFSSVFPRFGRVQATVFIGSLSIAFIFVGRFALNLAQSISTFATLIITCTAPWMVVMALGYVTRRGWYDAEALQVFNRRQRGGRYWFTHGWNWRGLTAWLVSACLALLFTNLPGQFVGPLGTLAGGTDISLPVGLVLAAVVYLALLFAFPEPRAVYGPDGPRLVRASEAEVPPITGTVPAKTPTGAA</sequence>
<evidence type="ECO:0000256" key="2">
    <source>
        <dbReference type="ARBA" id="ARBA00008974"/>
    </source>
</evidence>
<keyword evidence="6 7" id="KW-0472">Membrane</keyword>
<dbReference type="RefSeq" id="WP_326021419.1">
    <property type="nucleotide sequence ID" value="NZ_JAOZYC010000157.1"/>
</dbReference>
<feature type="transmembrane region" description="Helical" evidence="8">
    <location>
        <begin position="110"/>
        <end position="130"/>
    </location>
</feature>
<evidence type="ECO:0000256" key="5">
    <source>
        <dbReference type="ARBA" id="ARBA00022989"/>
    </source>
</evidence>
<feature type="transmembrane region" description="Helical" evidence="8">
    <location>
        <begin position="460"/>
        <end position="480"/>
    </location>
</feature>
<proteinExistence type="inferred from homology"/>
<dbReference type="PANTHER" id="PTHR31806">
    <property type="entry name" value="PURINE-CYTOSINE PERMEASE FCY2-RELATED"/>
    <property type="match status" value="1"/>
</dbReference>
<feature type="transmembrane region" description="Helical" evidence="8">
    <location>
        <begin position="68"/>
        <end position="89"/>
    </location>
</feature>
<evidence type="ECO:0000256" key="4">
    <source>
        <dbReference type="ARBA" id="ARBA00022692"/>
    </source>
</evidence>
<accession>A0ABU6FDI6</accession>
<keyword evidence="4 8" id="KW-0812">Transmembrane</keyword>
<evidence type="ECO:0000256" key="6">
    <source>
        <dbReference type="ARBA" id="ARBA00023136"/>
    </source>
</evidence>
<evidence type="ECO:0000256" key="1">
    <source>
        <dbReference type="ARBA" id="ARBA00004141"/>
    </source>
</evidence>
<evidence type="ECO:0000313" key="9">
    <source>
        <dbReference type="EMBL" id="MEB8342095.1"/>
    </source>
</evidence>
<comment type="caution">
    <text evidence="9">The sequence shown here is derived from an EMBL/GenBank/DDBJ whole genome shotgun (WGS) entry which is preliminary data.</text>
</comment>
<dbReference type="InterPro" id="IPR001248">
    <property type="entry name" value="Pur-cyt_permease"/>
</dbReference>
<dbReference type="InterPro" id="IPR026030">
    <property type="entry name" value="Pur-cyt_permease_Fcy2/21/22"/>
</dbReference>
<gene>
    <name evidence="9" type="ORF">OKJ99_31825</name>
</gene>
<dbReference type="PIRSF" id="PIRSF002744">
    <property type="entry name" value="Pur-cyt_permease"/>
    <property type="match status" value="1"/>
</dbReference>
<evidence type="ECO:0000256" key="8">
    <source>
        <dbReference type="SAM" id="Phobius"/>
    </source>
</evidence>
<feature type="transmembrane region" description="Helical" evidence="8">
    <location>
        <begin position="259"/>
        <end position="283"/>
    </location>
</feature>
<feature type="transmembrane region" description="Helical" evidence="8">
    <location>
        <begin position="422"/>
        <end position="440"/>
    </location>
</feature>
<evidence type="ECO:0000256" key="7">
    <source>
        <dbReference type="PIRNR" id="PIRNR002744"/>
    </source>
</evidence>
<feature type="transmembrane region" description="Helical" evidence="8">
    <location>
        <begin position="217"/>
        <end position="238"/>
    </location>
</feature>
<comment type="subcellular location">
    <subcellularLocation>
        <location evidence="1">Membrane</location>
        <topology evidence="1">Multi-pass membrane protein</topology>
    </subcellularLocation>
</comment>
<keyword evidence="3 7" id="KW-0813">Transport</keyword>
<protein>
    <submittedName>
        <fullName evidence="9">Cytosine permease</fullName>
    </submittedName>
</protein>
<evidence type="ECO:0000256" key="3">
    <source>
        <dbReference type="ARBA" id="ARBA00022448"/>
    </source>
</evidence>
<dbReference type="Proteomes" id="UP001354931">
    <property type="component" value="Unassembled WGS sequence"/>
</dbReference>
<evidence type="ECO:0000313" key="10">
    <source>
        <dbReference type="Proteomes" id="UP001354931"/>
    </source>
</evidence>
<keyword evidence="10" id="KW-1185">Reference proteome</keyword>
<feature type="transmembrane region" description="Helical" evidence="8">
    <location>
        <begin position="40"/>
        <end position="62"/>
    </location>
</feature>
<organism evidence="9 10">
    <name type="scientific">Streptomyces endophyticus</name>
    <dbReference type="NCBI Taxonomy" id="714166"/>
    <lineage>
        <taxon>Bacteria</taxon>
        <taxon>Bacillati</taxon>
        <taxon>Actinomycetota</taxon>
        <taxon>Actinomycetes</taxon>
        <taxon>Kitasatosporales</taxon>
        <taxon>Streptomycetaceae</taxon>
        <taxon>Streptomyces</taxon>
    </lineage>
</organism>
<keyword evidence="5 8" id="KW-1133">Transmembrane helix</keyword>
<feature type="transmembrane region" description="Helical" evidence="8">
    <location>
        <begin position="370"/>
        <end position="393"/>
    </location>
</feature>
<feature type="transmembrane region" description="Helical" evidence="8">
    <location>
        <begin position="150"/>
        <end position="171"/>
    </location>
</feature>
<dbReference type="PANTHER" id="PTHR31806:SF1">
    <property type="entry name" value="PURINE-CYTOSINE PERMEASE FCY2-RELATED"/>
    <property type="match status" value="1"/>
</dbReference>
<comment type="similarity">
    <text evidence="2 7">Belongs to the purine-cytosine permease (2.A.39) family.</text>
</comment>
<dbReference type="EMBL" id="JAOZYC010000157">
    <property type="protein sequence ID" value="MEB8342095.1"/>
    <property type="molecule type" value="Genomic_DNA"/>
</dbReference>
<feature type="transmembrane region" description="Helical" evidence="8">
    <location>
        <begin position="180"/>
        <end position="197"/>
    </location>
</feature>
<feature type="transmembrane region" description="Helical" evidence="8">
    <location>
        <begin position="303"/>
        <end position="328"/>
    </location>
</feature>
<reference evidence="9 10" key="1">
    <citation type="submission" date="2022-10" db="EMBL/GenBank/DDBJ databases">
        <authorList>
            <person name="Xie J."/>
            <person name="Shen N."/>
        </authorList>
    </citation>
    <scope>NUCLEOTIDE SEQUENCE [LARGE SCALE GENOMIC DNA]</scope>
    <source>
        <strain evidence="9 10">YIM65594</strain>
    </source>
</reference>
<dbReference type="Gene3D" id="1.10.4160.10">
    <property type="entry name" value="Hydantoin permease"/>
    <property type="match status" value="1"/>
</dbReference>
<dbReference type="Pfam" id="PF02133">
    <property type="entry name" value="Transp_cyt_pur"/>
    <property type="match status" value="1"/>
</dbReference>
<feature type="transmembrane region" description="Helical" evidence="8">
    <location>
        <begin position="340"/>
        <end position="364"/>
    </location>
</feature>